<dbReference type="SUPFAM" id="SSF52151">
    <property type="entry name" value="FabD/lysophospholipase-like"/>
    <property type="match status" value="1"/>
</dbReference>
<feature type="short sequence motif" description="GXSXG" evidence="4">
    <location>
        <begin position="53"/>
        <end position="57"/>
    </location>
</feature>
<keyword evidence="2 4" id="KW-0442">Lipid degradation</keyword>
<comment type="caution">
    <text evidence="6">The sequence shown here is derived from an EMBL/GenBank/DDBJ whole genome shotgun (WGS) entry which is preliminary data.</text>
</comment>
<dbReference type="AlphaFoldDB" id="A0A0R3CY01"/>
<protein>
    <recommendedName>
        <fullName evidence="5">PNPLA domain-containing protein</fullName>
    </recommendedName>
</protein>
<accession>A0A0R3CY01</accession>
<evidence type="ECO:0000256" key="1">
    <source>
        <dbReference type="ARBA" id="ARBA00022801"/>
    </source>
</evidence>
<sequence length="370" mass="40473">MDTLAKDKVEIGLVLQGGGALGAYEFGAIEALLELMDDIDRTGRTITLAAVTGVSIGAINAACVVGAADRADARRRLQDLWSGLALEPRNYWWGIAEHDFALFGVHGFYKTRYDYWDVLSWTNFYDTSPMLETLKEHVDFAALNSSPTAFVVTAVDMVSGELMRFRNDPQKQIGPRHILASGSLPPGFPATPIDGKTFWDGGIVDNTPLGDAIEAFSGSTDVDRILVVMNLFRGKRAAPKNMIEVNDRLSELRYGNRLRQDGANAAVINELLQTIEALSAAVPEAARTPDLDRRVTQAQRFKTLGAITNIDLADSDLVKAAGLSEEVEDSSAFRDFSAGGIERRRKAGYRLARVKLDEVFKTRGLLPALH</sequence>
<feature type="short sequence motif" description="GXGXXG" evidence="4">
    <location>
        <begin position="17"/>
        <end position="22"/>
    </location>
</feature>
<feature type="active site" description="Nucleophile" evidence="4">
    <location>
        <position position="55"/>
    </location>
</feature>
<organism evidence="6 7">
    <name type="scientific">Bradyrhizobium manausense</name>
    <dbReference type="NCBI Taxonomy" id="989370"/>
    <lineage>
        <taxon>Bacteria</taxon>
        <taxon>Pseudomonadati</taxon>
        <taxon>Pseudomonadota</taxon>
        <taxon>Alphaproteobacteria</taxon>
        <taxon>Hyphomicrobiales</taxon>
        <taxon>Nitrobacteraceae</taxon>
        <taxon>Bradyrhizobium</taxon>
    </lineage>
</organism>
<dbReference type="InterPro" id="IPR016035">
    <property type="entry name" value="Acyl_Trfase/lysoPLipase"/>
</dbReference>
<dbReference type="PANTHER" id="PTHR14226">
    <property type="entry name" value="NEUROPATHY TARGET ESTERASE/SWISS CHEESE D.MELANOGASTER"/>
    <property type="match status" value="1"/>
</dbReference>
<dbReference type="InterPro" id="IPR002641">
    <property type="entry name" value="PNPLA_dom"/>
</dbReference>
<feature type="short sequence motif" description="DGA/G" evidence="4">
    <location>
        <begin position="200"/>
        <end position="202"/>
    </location>
</feature>
<dbReference type="Proteomes" id="UP000051936">
    <property type="component" value="Unassembled WGS sequence"/>
</dbReference>
<dbReference type="GO" id="GO:0016787">
    <property type="term" value="F:hydrolase activity"/>
    <property type="evidence" value="ECO:0007669"/>
    <property type="project" value="UniProtKB-UniRule"/>
</dbReference>
<feature type="active site" description="Proton acceptor" evidence="4">
    <location>
        <position position="200"/>
    </location>
</feature>
<evidence type="ECO:0000256" key="3">
    <source>
        <dbReference type="ARBA" id="ARBA00023098"/>
    </source>
</evidence>
<proteinExistence type="predicted"/>
<feature type="domain" description="PNPLA" evidence="5">
    <location>
        <begin position="13"/>
        <end position="213"/>
    </location>
</feature>
<dbReference type="EMBL" id="LJYG01000116">
    <property type="protein sequence ID" value="KRQ00132.1"/>
    <property type="molecule type" value="Genomic_DNA"/>
</dbReference>
<keyword evidence="1 4" id="KW-0378">Hydrolase</keyword>
<reference evidence="6 7" key="1">
    <citation type="submission" date="2015-09" db="EMBL/GenBank/DDBJ databases">
        <title>Draft Genome Sequence of Bradyrhizobium manausense Strain BR 3351T, a Novel Symbiotic Nitrogen-Fixing Alphaproteobacterium Isolated from Brazilian Amazon Rain Forest.</title>
        <authorList>
            <person name="De Araujo J.L."/>
            <person name="Zilli J.E."/>
        </authorList>
    </citation>
    <scope>NUCLEOTIDE SEQUENCE [LARGE SCALE GENOMIC DNA]</scope>
    <source>
        <strain evidence="6 7">BR3351</strain>
    </source>
</reference>
<dbReference type="PROSITE" id="PS51635">
    <property type="entry name" value="PNPLA"/>
    <property type="match status" value="1"/>
</dbReference>
<evidence type="ECO:0000313" key="7">
    <source>
        <dbReference type="Proteomes" id="UP000051936"/>
    </source>
</evidence>
<dbReference type="RefSeq" id="WP_057759424.1">
    <property type="nucleotide sequence ID" value="NZ_LJYG01000116.1"/>
</dbReference>
<keyword evidence="7" id="KW-1185">Reference proteome</keyword>
<evidence type="ECO:0000259" key="5">
    <source>
        <dbReference type="PROSITE" id="PS51635"/>
    </source>
</evidence>
<dbReference type="STRING" id="989370.AOQ71_41045"/>
<dbReference type="OrthoDB" id="9807112at2"/>
<dbReference type="GO" id="GO:0016042">
    <property type="term" value="P:lipid catabolic process"/>
    <property type="evidence" value="ECO:0007669"/>
    <property type="project" value="UniProtKB-UniRule"/>
</dbReference>
<name>A0A0R3CY01_9BRAD</name>
<dbReference type="PANTHER" id="PTHR14226:SF57">
    <property type="entry name" value="BLR7027 PROTEIN"/>
    <property type="match status" value="1"/>
</dbReference>
<dbReference type="InterPro" id="IPR050301">
    <property type="entry name" value="NTE"/>
</dbReference>
<keyword evidence="3 4" id="KW-0443">Lipid metabolism</keyword>
<gene>
    <name evidence="6" type="ORF">AOQ71_41045</name>
</gene>
<evidence type="ECO:0000313" key="6">
    <source>
        <dbReference type="EMBL" id="KRQ00132.1"/>
    </source>
</evidence>
<dbReference type="Pfam" id="PF01734">
    <property type="entry name" value="Patatin"/>
    <property type="match status" value="1"/>
</dbReference>
<evidence type="ECO:0000256" key="4">
    <source>
        <dbReference type="PROSITE-ProRule" id="PRU01161"/>
    </source>
</evidence>
<evidence type="ECO:0000256" key="2">
    <source>
        <dbReference type="ARBA" id="ARBA00022963"/>
    </source>
</evidence>
<dbReference type="Gene3D" id="3.40.1090.10">
    <property type="entry name" value="Cytosolic phospholipase A2 catalytic domain"/>
    <property type="match status" value="2"/>
</dbReference>